<dbReference type="EMBL" id="LR797056">
    <property type="protein sequence ID" value="CAB4184215.1"/>
    <property type="molecule type" value="Genomic_DNA"/>
</dbReference>
<reference evidence="2" key="1">
    <citation type="submission" date="2020-05" db="EMBL/GenBank/DDBJ databases">
        <authorList>
            <person name="Chiriac C."/>
            <person name="Salcher M."/>
            <person name="Ghai R."/>
            <person name="Kavagutti S V."/>
        </authorList>
    </citation>
    <scope>NUCLEOTIDE SEQUENCE</scope>
</reference>
<sequence length="556" mass="61230">MPDFGFVGTSYEAPSIYQDAQECINFFAEIDPQKLPGQRGIVALYPTPGLEKQLQLNAAEVRGMRALSGGNYLVVVCGSTVYSVNLAMTATIIGSLASSFGQVSISDNVTTNDGLTAYIVDGENRYTWVASTNTFTTLPPSDGPWQGAAIVDVVDNYNIYNEPDTQNWACTDLGSSLSTQALYGVKDGSPDNLVSMIVDRRQVYLLGEVTSEVWTDVGNVITGITTFPFQRVPGTSMQSGCAAKFSVARFNDSFVFVAKDTRGNSTIEAIVGYSFKRLSTHAVEQTLVNQIVSDAVAYTYQIEGHEFYVCTFPSIGTGLTWVYDLSTSAWHKWLSFADGQYYRHRSNCGAYFNNMYLVGDYENGKIYSIENEVYTEDGATIRRLRRAPHLVVDFQREYFDELQIQFQPGVGLNAYPAYDAEDLATESGNIIVAEFVQGYLTTQAGDQLVTEAGDGNEPLVTQVQPAEDYNGYALETEVYTAAPGYDPQAMLRWSNDGGSTWSNEHWTSIGKIGRYTNRAIWRRLGLARDRIFEVSISDPVKAVIISANLKSSVGEN</sequence>
<name>A0A6J5SPB0_9CAUD</name>
<organism evidence="2">
    <name type="scientific">uncultured Caudovirales phage</name>
    <dbReference type="NCBI Taxonomy" id="2100421"/>
    <lineage>
        <taxon>Viruses</taxon>
        <taxon>Duplodnaviria</taxon>
        <taxon>Heunggongvirae</taxon>
        <taxon>Uroviricota</taxon>
        <taxon>Caudoviricetes</taxon>
        <taxon>Peduoviridae</taxon>
        <taxon>Maltschvirus</taxon>
        <taxon>Maltschvirus maltsch</taxon>
    </lineage>
</organism>
<dbReference type="EMBL" id="LR798410">
    <property type="protein sequence ID" value="CAB5230091.1"/>
    <property type="molecule type" value="Genomic_DNA"/>
</dbReference>
<gene>
    <name evidence="1" type="ORF">UFOVP1109_41</name>
    <name evidence="2" type="ORF">UFOVP1473_24</name>
    <name evidence="3" type="ORF">UFOVP1560_32</name>
</gene>
<evidence type="ECO:0000313" key="3">
    <source>
        <dbReference type="EMBL" id="CAB5230091.1"/>
    </source>
</evidence>
<protein>
    <submittedName>
        <fullName evidence="2">Bacteriophage P22, Gp10, DNA-stabilising</fullName>
    </submittedName>
</protein>
<dbReference type="EMBL" id="LR797433">
    <property type="protein sequence ID" value="CAB4215888.1"/>
    <property type="molecule type" value="Genomic_DNA"/>
</dbReference>
<evidence type="ECO:0000313" key="1">
    <source>
        <dbReference type="EMBL" id="CAB4184215.1"/>
    </source>
</evidence>
<dbReference type="Pfam" id="PF11134">
    <property type="entry name" value="Phage_stabilise"/>
    <property type="match status" value="1"/>
</dbReference>
<proteinExistence type="predicted"/>
<dbReference type="InterPro" id="IPR021098">
    <property type="entry name" value="Phage_P22_Gp10"/>
</dbReference>
<evidence type="ECO:0000313" key="2">
    <source>
        <dbReference type="EMBL" id="CAB4215888.1"/>
    </source>
</evidence>
<accession>A0A6J5SPB0</accession>